<keyword evidence="9" id="KW-1185">Reference proteome</keyword>
<dbReference type="GO" id="GO:0046872">
    <property type="term" value="F:metal ion binding"/>
    <property type="evidence" value="ECO:0007669"/>
    <property type="project" value="UniProtKB-KW"/>
</dbReference>
<organism evidence="8 9">
    <name type="scientific">Desulfofundulus kuznetsovii (strain DSM 6115 / VKM B-1805 / 17)</name>
    <name type="common">Desulfotomaculum kuznetsovii</name>
    <dbReference type="NCBI Taxonomy" id="760568"/>
    <lineage>
        <taxon>Bacteria</taxon>
        <taxon>Bacillati</taxon>
        <taxon>Bacillota</taxon>
        <taxon>Clostridia</taxon>
        <taxon>Eubacteriales</taxon>
        <taxon>Peptococcaceae</taxon>
        <taxon>Desulfofundulus</taxon>
    </lineage>
</organism>
<evidence type="ECO:0000259" key="7">
    <source>
        <dbReference type="Pfam" id="PF01208"/>
    </source>
</evidence>
<dbReference type="Pfam" id="PF01208">
    <property type="entry name" value="URO-D"/>
    <property type="match status" value="1"/>
</dbReference>
<dbReference type="PANTHER" id="PTHR47099">
    <property type="entry name" value="METHYLCOBAMIDE:COM METHYLTRANSFERASE MTBA"/>
    <property type="match status" value="1"/>
</dbReference>
<dbReference type="KEGG" id="dku:Desku_0050"/>
<proteinExistence type="predicted"/>
<keyword evidence="4" id="KW-0479">Metal-binding</keyword>
<dbReference type="NCBIfam" id="NF004889">
    <property type="entry name" value="PRK06252.1"/>
    <property type="match status" value="1"/>
</dbReference>
<dbReference type="GO" id="GO:0006779">
    <property type="term" value="P:porphyrin-containing compound biosynthetic process"/>
    <property type="evidence" value="ECO:0007669"/>
    <property type="project" value="InterPro"/>
</dbReference>
<dbReference type="AlphaFoldDB" id="A0AAU8P9C3"/>
<dbReference type="PANTHER" id="PTHR47099:SF1">
    <property type="entry name" value="METHYLCOBAMIDE:COM METHYLTRANSFERASE MTBA"/>
    <property type="match status" value="1"/>
</dbReference>
<evidence type="ECO:0000256" key="6">
    <source>
        <dbReference type="ARBA" id="ARBA00022994"/>
    </source>
</evidence>
<protein>
    <submittedName>
        <fullName evidence="8">Methyltransferase MtaA/CmuA family</fullName>
    </submittedName>
</protein>
<keyword evidence="6" id="KW-0484">Methanogenesis</keyword>
<dbReference type="GO" id="GO:0032259">
    <property type="term" value="P:methylation"/>
    <property type="evidence" value="ECO:0007669"/>
    <property type="project" value="UniProtKB-KW"/>
</dbReference>
<comment type="cofactor">
    <cofactor evidence="1">
        <name>Zn(2+)</name>
        <dbReference type="ChEBI" id="CHEBI:29105"/>
    </cofactor>
</comment>
<dbReference type="InterPro" id="IPR006360">
    <property type="entry name" value="Mtase_MtaA_CmuA"/>
</dbReference>
<keyword evidence="5" id="KW-0862">Zinc</keyword>
<keyword evidence="3" id="KW-0808">Transferase</keyword>
<dbReference type="GO" id="GO:0006730">
    <property type="term" value="P:one-carbon metabolic process"/>
    <property type="evidence" value="ECO:0007669"/>
    <property type="project" value="InterPro"/>
</dbReference>
<dbReference type="EMBL" id="CP002770">
    <property type="protein sequence ID" value="AEG13700.1"/>
    <property type="molecule type" value="Genomic_DNA"/>
</dbReference>
<evidence type="ECO:0000256" key="2">
    <source>
        <dbReference type="ARBA" id="ARBA00022603"/>
    </source>
</evidence>
<gene>
    <name evidence="8" type="ordered locus">Desku_0050</name>
</gene>
<keyword evidence="2 8" id="KW-0489">Methyltransferase</keyword>
<accession>A0AAU8P9C3</accession>
<dbReference type="SUPFAM" id="SSF51726">
    <property type="entry name" value="UROD/MetE-like"/>
    <property type="match status" value="1"/>
</dbReference>
<evidence type="ECO:0000313" key="9">
    <source>
        <dbReference type="Proteomes" id="UP000009229"/>
    </source>
</evidence>
<feature type="domain" description="Uroporphyrinogen decarboxylase (URO-D)" evidence="7">
    <location>
        <begin position="3"/>
        <end position="333"/>
    </location>
</feature>
<evidence type="ECO:0000313" key="8">
    <source>
        <dbReference type="EMBL" id="AEG13700.1"/>
    </source>
</evidence>
<dbReference type="GO" id="GO:0015948">
    <property type="term" value="P:methanogenesis"/>
    <property type="evidence" value="ECO:0007669"/>
    <property type="project" value="UniProtKB-KW"/>
</dbReference>
<evidence type="ECO:0000256" key="1">
    <source>
        <dbReference type="ARBA" id="ARBA00001947"/>
    </source>
</evidence>
<dbReference type="InterPro" id="IPR052024">
    <property type="entry name" value="Methanogen_methyltrans"/>
</dbReference>
<dbReference type="GO" id="GO:0008168">
    <property type="term" value="F:methyltransferase activity"/>
    <property type="evidence" value="ECO:0007669"/>
    <property type="project" value="UniProtKB-KW"/>
</dbReference>
<dbReference type="GO" id="GO:0004853">
    <property type="term" value="F:uroporphyrinogen decarboxylase activity"/>
    <property type="evidence" value="ECO:0007669"/>
    <property type="project" value="InterPro"/>
</dbReference>
<evidence type="ECO:0000256" key="3">
    <source>
        <dbReference type="ARBA" id="ARBA00022679"/>
    </source>
</evidence>
<dbReference type="InterPro" id="IPR000257">
    <property type="entry name" value="Uroporphyrinogen_deCOase"/>
</dbReference>
<dbReference type="InterPro" id="IPR038071">
    <property type="entry name" value="UROD/MetE-like_sf"/>
</dbReference>
<reference evidence="9" key="1">
    <citation type="submission" date="2011-05" db="EMBL/GenBank/DDBJ databases">
        <title>Complete sequence of Desulfotomaculum kuznetsovii DSM 6115.</title>
        <authorList>
            <person name="Lucas S."/>
            <person name="Han J."/>
            <person name="Lapidus A."/>
            <person name="Cheng J.-F."/>
            <person name="Goodwin L."/>
            <person name="Pitluck S."/>
            <person name="Peters L."/>
            <person name="Mikhailova N."/>
            <person name="Lu M."/>
            <person name="Saunders E."/>
            <person name="Han C."/>
            <person name="Tapia R."/>
            <person name="Land M."/>
            <person name="Hauser L."/>
            <person name="Kyrpides N."/>
            <person name="Ivanova N."/>
            <person name="Pagani I."/>
            <person name="Nazina T."/>
            <person name="Ivanova A."/>
            <person name="Parshina S."/>
            <person name="Kuever J."/>
            <person name="Muyzer G."/>
            <person name="Plugge C."/>
            <person name="Stams A."/>
            <person name="Woyke T."/>
        </authorList>
    </citation>
    <scope>NUCLEOTIDE SEQUENCE [LARGE SCALE GENOMIC DNA]</scope>
    <source>
        <strain evidence="9">DSM 6115 / VKM B-1805 / 17</strain>
    </source>
</reference>
<dbReference type="Gene3D" id="3.20.20.210">
    <property type="match status" value="1"/>
</dbReference>
<evidence type="ECO:0000256" key="4">
    <source>
        <dbReference type="ARBA" id="ARBA00022723"/>
    </source>
</evidence>
<dbReference type="Proteomes" id="UP000009229">
    <property type="component" value="Chromosome"/>
</dbReference>
<dbReference type="RefSeq" id="WP_013821215.1">
    <property type="nucleotide sequence ID" value="NC_015573.1"/>
</dbReference>
<sequence>MTGRERVLKALAGEETDRLPVLSVNQTATYEQMEELKVYWPEANFRAQEMARLASGAYTILGFDAVRVPFCQTIEAEALGCPIKDGGRNNLPSPADYPYKPGDQPAMPGDYLQRGRIPELIEALKLLKEMVGDKALVIGGIIGPYSIAGSLIGATDLMRASFRKPHLVEPLMEVGELAGRLLARELIKAGADAICIEDMMASLDMISPKIYRELVMPWHKKLLDELQDVPTIIHICGKLDDVIEDIASLGVTAISVENKVDAPKAVEKLKKYNRHIPLIGGVDAAHTLFSGNVEKVKEEVRKAIADGYSMIAPGCSIPPATTIACLRAMVDEVIGYSQ</sequence>
<evidence type="ECO:0000256" key="5">
    <source>
        <dbReference type="ARBA" id="ARBA00022833"/>
    </source>
</evidence>
<dbReference type="NCBIfam" id="TIGR01463">
    <property type="entry name" value="mtaA_cmuA"/>
    <property type="match status" value="1"/>
</dbReference>
<name>A0AAU8P9C3_DESK7</name>